<dbReference type="Pfam" id="PF11193">
    <property type="entry name" value="DUF2812"/>
    <property type="match status" value="1"/>
</dbReference>
<evidence type="ECO:0000313" key="2">
    <source>
        <dbReference type="EMBL" id="MEX3746889.1"/>
    </source>
</evidence>
<keyword evidence="3" id="KW-1185">Reference proteome</keyword>
<dbReference type="RefSeq" id="WP_368637466.1">
    <property type="nucleotide sequence ID" value="NZ_JBFRHK010000011.1"/>
</dbReference>
<feature type="transmembrane region" description="Helical" evidence="1">
    <location>
        <begin position="110"/>
        <end position="128"/>
    </location>
</feature>
<feature type="transmembrane region" description="Helical" evidence="1">
    <location>
        <begin position="134"/>
        <end position="155"/>
    </location>
</feature>
<comment type="caution">
    <text evidence="2">The sequence shown here is derived from an EMBL/GenBank/DDBJ whole genome shotgun (WGS) entry which is preliminary data.</text>
</comment>
<accession>A0ABV3W1G9</accession>
<protein>
    <submittedName>
        <fullName evidence="2">DUF2812 domain-containing protein</fullName>
    </submittedName>
</protein>
<organism evidence="2 3">
    <name type="scientific">Lysinibacillus xylanilyticus</name>
    <dbReference type="NCBI Taxonomy" id="582475"/>
    <lineage>
        <taxon>Bacteria</taxon>
        <taxon>Bacillati</taxon>
        <taxon>Bacillota</taxon>
        <taxon>Bacilli</taxon>
        <taxon>Bacillales</taxon>
        <taxon>Bacillaceae</taxon>
        <taxon>Lysinibacillus</taxon>
    </lineage>
</organism>
<sequence>MKKRVYRIFLDYEKEEAWVNDMAAHGWDLKKTILGYFVFEKGEPGQYIYRNELVKGKNKDYFEFLETMNIECVSKFAGWAYYRKKASEGPFELFSDNSSKIHYLQTLNRLFIPLALFNLIMSITNFSLGLTVNLLNSAMGFINFLVAITMCILILKIEKRKKGLQHELHIFEG</sequence>
<evidence type="ECO:0000256" key="1">
    <source>
        <dbReference type="SAM" id="Phobius"/>
    </source>
</evidence>
<reference evidence="2 3" key="1">
    <citation type="submission" date="2024-07" db="EMBL/GenBank/DDBJ databases">
        <title>Characterization of a bacterium isolated from hydrolysated instant sea cucumber by whole-genome sequencing and metabolomics.</title>
        <authorList>
            <person name="Luo X."/>
            <person name="Zhang Z."/>
            <person name="Zheng Z."/>
            <person name="Zhang W."/>
            <person name="Ming T."/>
            <person name="Jiao L."/>
            <person name="Su X."/>
            <person name="Kong F."/>
            <person name="Xu J."/>
        </authorList>
    </citation>
    <scope>NUCLEOTIDE SEQUENCE [LARGE SCALE GENOMIC DNA]</scope>
    <source>
        <strain evidence="2 3">XL-2024</strain>
    </source>
</reference>
<evidence type="ECO:0000313" key="3">
    <source>
        <dbReference type="Proteomes" id="UP001558534"/>
    </source>
</evidence>
<keyword evidence="1" id="KW-0812">Transmembrane</keyword>
<dbReference type="InterPro" id="IPR021359">
    <property type="entry name" value="DUF2812"/>
</dbReference>
<proteinExistence type="predicted"/>
<keyword evidence="1" id="KW-0472">Membrane</keyword>
<dbReference type="EMBL" id="JBFRHK010000011">
    <property type="protein sequence ID" value="MEX3746889.1"/>
    <property type="molecule type" value="Genomic_DNA"/>
</dbReference>
<gene>
    <name evidence="2" type="ORF">AB1300_17350</name>
</gene>
<keyword evidence="1" id="KW-1133">Transmembrane helix</keyword>
<dbReference type="Proteomes" id="UP001558534">
    <property type="component" value="Unassembled WGS sequence"/>
</dbReference>
<name>A0ABV3W1G9_9BACI</name>